<evidence type="ECO:0000313" key="4">
    <source>
        <dbReference type="EMBL" id="KAA8515416.1"/>
    </source>
</evidence>
<dbReference type="EMBL" id="CM018052">
    <property type="protein sequence ID" value="KAA8515416.1"/>
    <property type="molecule type" value="Genomic_DNA"/>
</dbReference>
<dbReference type="InterPro" id="IPR001480">
    <property type="entry name" value="Bulb-type_lectin_dom"/>
</dbReference>
<dbReference type="PANTHER" id="PTHR32444">
    <property type="entry name" value="BULB-TYPE LECTIN DOMAIN-CONTAINING PROTEIN"/>
    <property type="match status" value="1"/>
</dbReference>
<dbReference type="PANTHER" id="PTHR32444:SF89">
    <property type="entry name" value="S GLYCOPROTEIN"/>
    <property type="match status" value="1"/>
</dbReference>
<accession>A0A5J4ZCG4</accession>
<dbReference type="SUPFAM" id="SSF51110">
    <property type="entry name" value="alpha-D-mannose-specific plant lectins"/>
    <property type="match status" value="1"/>
</dbReference>
<protein>
    <recommendedName>
        <fullName evidence="3">Bulb-type lectin domain-containing protein</fullName>
    </recommendedName>
</protein>
<dbReference type="Pfam" id="PF01453">
    <property type="entry name" value="B_lectin"/>
    <property type="match status" value="1"/>
</dbReference>
<keyword evidence="2" id="KW-0325">Glycoprotein</keyword>
<reference evidence="4 5" key="1">
    <citation type="submission" date="2019-09" db="EMBL/GenBank/DDBJ databases">
        <title>A chromosome-level genome assembly of the Chinese tupelo Nyssa sinensis.</title>
        <authorList>
            <person name="Yang X."/>
            <person name="Kang M."/>
            <person name="Yang Y."/>
            <person name="Xiong H."/>
            <person name="Wang M."/>
            <person name="Zhang Z."/>
            <person name="Wang Z."/>
            <person name="Wu H."/>
            <person name="Ma T."/>
            <person name="Liu J."/>
            <person name="Xi Z."/>
        </authorList>
    </citation>
    <scope>NUCLEOTIDE SEQUENCE [LARGE SCALE GENOMIC DNA]</scope>
    <source>
        <strain evidence="4">J267</strain>
        <tissue evidence="4">Leaf</tissue>
    </source>
</reference>
<evidence type="ECO:0000256" key="1">
    <source>
        <dbReference type="ARBA" id="ARBA00022729"/>
    </source>
</evidence>
<organism evidence="4 5">
    <name type="scientific">Nyssa sinensis</name>
    <dbReference type="NCBI Taxonomy" id="561372"/>
    <lineage>
        <taxon>Eukaryota</taxon>
        <taxon>Viridiplantae</taxon>
        <taxon>Streptophyta</taxon>
        <taxon>Embryophyta</taxon>
        <taxon>Tracheophyta</taxon>
        <taxon>Spermatophyta</taxon>
        <taxon>Magnoliopsida</taxon>
        <taxon>eudicotyledons</taxon>
        <taxon>Gunneridae</taxon>
        <taxon>Pentapetalae</taxon>
        <taxon>asterids</taxon>
        <taxon>Cornales</taxon>
        <taxon>Nyssaceae</taxon>
        <taxon>Nyssa</taxon>
    </lineage>
</organism>
<dbReference type="CDD" id="cd00028">
    <property type="entry name" value="B_lectin"/>
    <property type="match status" value="1"/>
</dbReference>
<gene>
    <name evidence="4" type="ORF">F0562_018973</name>
</gene>
<dbReference type="Proteomes" id="UP000325577">
    <property type="component" value="Linkage Group LG9"/>
</dbReference>
<feature type="domain" description="Bulb-type lectin" evidence="3">
    <location>
        <begin position="44"/>
        <end position="166"/>
    </location>
</feature>
<dbReference type="PROSITE" id="PS50927">
    <property type="entry name" value="BULB_LECTIN"/>
    <property type="match status" value="1"/>
</dbReference>
<dbReference type="OrthoDB" id="1936886at2759"/>
<dbReference type="InterPro" id="IPR036426">
    <property type="entry name" value="Bulb-type_lectin_dom_sf"/>
</dbReference>
<name>A0A5J4ZCG4_9ASTE</name>
<dbReference type="SMART" id="SM00108">
    <property type="entry name" value="B_lectin"/>
    <property type="match status" value="1"/>
</dbReference>
<proteinExistence type="predicted"/>
<sequence>MLQFRYLFPFGHITEIYPKEIFDTKERKIYTLQVRRRLQKEQILSEANGHRKQKLGQTLISAGQIFELGFFSPGNSSKQYVGIWYKNISVSKVWVANRENPLTVMGPASCLTIGSNGNLKLVDGKQNTVWSTNVSVQSNNSIAVLSDNGMKIGLNTKTGEKLFLSSWQTQDDPLTGFLQLD</sequence>
<evidence type="ECO:0000259" key="3">
    <source>
        <dbReference type="PROSITE" id="PS50927"/>
    </source>
</evidence>
<dbReference type="AlphaFoldDB" id="A0A5J4ZCG4"/>
<dbReference type="Gene3D" id="2.90.10.10">
    <property type="entry name" value="Bulb-type lectin domain"/>
    <property type="match status" value="1"/>
</dbReference>
<evidence type="ECO:0000256" key="2">
    <source>
        <dbReference type="ARBA" id="ARBA00023180"/>
    </source>
</evidence>
<keyword evidence="5" id="KW-1185">Reference proteome</keyword>
<evidence type="ECO:0000313" key="5">
    <source>
        <dbReference type="Proteomes" id="UP000325577"/>
    </source>
</evidence>
<keyword evidence="1" id="KW-0732">Signal</keyword>